<dbReference type="Proteomes" id="UP000054845">
    <property type="component" value="Unassembled WGS sequence"/>
</dbReference>
<keyword evidence="2" id="KW-1185">Reference proteome</keyword>
<dbReference type="AlphaFoldDB" id="A0A0P1BSQ4"/>
<sequence>MPSPASVALYWDRRCSESQVVNNALTLERMVVAYNLVDVERTLMSFVEETLNVLKTAAHVPPGGSRSGSSGS</sequence>
<evidence type="ECO:0000313" key="1">
    <source>
        <dbReference type="EMBL" id="CEH18957.1"/>
    </source>
</evidence>
<dbReference type="EMBL" id="CCYA01000276">
    <property type="protein sequence ID" value="CEH18957.1"/>
    <property type="molecule type" value="Genomic_DNA"/>
</dbReference>
<proteinExistence type="predicted"/>
<name>A0A0P1BSQ4_9BASI</name>
<protein>
    <submittedName>
        <fullName evidence="1">Uncharacterized protein</fullName>
    </submittedName>
</protein>
<accession>A0A0P1BSQ4</accession>
<reference evidence="1 2" key="1">
    <citation type="submission" date="2014-09" db="EMBL/GenBank/DDBJ databases">
        <authorList>
            <person name="Magalhaes I.L.F."/>
            <person name="Oliveira U."/>
            <person name="Santos F.R."/>
            <person name="Vidigal T.H.D.A."/>
            <person name="Brescovit A.D."/>
            <person name="Santos A.J."/>
        </authorList>
    </citation>
    <scope>NUCLEOTIDE SEQUENCE [LARGE SCALE GENOMIC DNA]</scope>
</reference>
<organism evidence="1 2">
    <name type="scientific">Ceraceosorus bombacis</name>
    <dbReference type="NCBI Taxonomy" id="401625"/>
    <lineage>
        <taxon>Eukaryota</taxon>
        <taxon>Fungi</taxon>
        <taxon>Dikarya</taxon>
        <taxon>Basidiomycota</taxon>
        <taxon>Ustilaginomycotina</taxon>
        <taxon>Exobasidiomycetes</taxon>
        <taxon>Ceraceosorales</taxon>
        <taxon>Ceraceosoraceae</taxon>
        <taxon>Ceraceosorus</taxon>
    </lineage>
</organism>
<evidence type="ECO:0000313" key="2">
    <source>
        <dbReference type="Proteomes" id="UP000054845"/>
    </source>
</evidence>